<dbReference type="InterPro" id="IPR015943">
    <property type="entry name" value="WD40/YVTN_repeat-like_dom_sf"/>
</dbReference>
<dbReference type="InterPro" id="IPR009056">
    <property type="entry name" value="Cyt_c-like_dom"/>
</dbReference>
<dbReference type="EMBL" id="ABCS01000055">
    <property type="protein sequence ID" value="EDM76932.1"/>
    <property type="molecule type" value="Genomic_DNA"/>
</dbReference>
<sequence length="805" mass="83341">MPACASGEGLDTNETFGEGGGSSSEDTGDTETDGGETETDTGETDTDGTTDTGEDPLLFFSGPTKGGPIAASPDGAHLAVVNGISGELTLFALPDLQEEGRVMLGGQPESVAFSPSGEELFAVLREQGSVVRVSGIGGELLIDAGVSVGSEPGRAALSAAGTRLWVPLWAEGYVLAVDAQSMEIAAEFETGGSPYAVCVTNDLDEDEGDETVFVTDFYGVPKAGAREATDDAREGRVFTIRDGELGELRLPALASSGTPGFEATGAYPNQLYSCVVNQDTLYVTSVGASPAAFEGATDFRQNLQGLVHRVDVATLTPDAQPVDLNALVDALDAPKRFIPVPTDITFAPNSEFAYLSSLSSDSVLRVDFEVSPPTAGSPSGANFLPASQSPVGVAIVGKEMYTANEVGHSISLTSLADQETIVTDIPAGTLPATAAELEALQGQRFFNTGMGRWSTNGWVSCAGCHPFGTTDNVTWSFPAGPRQTVDTSATFSASGTEQRILNWTAIFDEIHDFELNTRSVAGGTGAIVSDTTLNADGSANTAARIDIVGLGGVADPINAFNRGSARGAALTGATPDDWDAIEAYIASIRSPKGSTRLDGDPLAGREIFLEGGCDNCHSGSLWTSSQRSYTPAFNPNDGTDNDERAVSLLEVGVTSTGDVRPDQLTSTDTSVLTVLADDTNGAPARQVCTSRIVGTYGAEGATTQGAEELRQNGTQAQGVDGYNVPSLLGAGQGAPYLHNGAAESLEELLEPGGAFSTHLRAGNQVFSPTDEQLADLIAFVASIDDDTEVIPLDSSYDICPDSVPQ</sequence>
<dbReference type="SUPFAM" id="SSF50974">
    <property type="entry name" value="Nitrous oxide reductase, N-terminal domain"/>
    <property type="match status" value="1"/>
</dbReference>
<evidence type="ECO:0000313" key="7">
    <source>
        <dbReference type="EMBL" id="EDM76932.1"/>
    </source>
</evidence>
<dbReference type="SUPFAM" id="SSF46626">
    <property type="entry name" value="Cytochrome c"/>
    <property type="match status" value="1"/>
</dbReference>
<protein>
    <recommendedName>
        <fullName evidence="6">Cytochrome c domain-containing protein</fullName>
    </recommendedName>
</protein>
<dbReference type="STRING" id="391625.PPSIR1_37624"/>
<keyword evidence="2 4" id="KW-0479">Metal-binding</keyword>
<proteinExistence type="predicted"/>
<dbReference type="PANTHER" id="PTHR47197">
    <property type="entry name" value="PROTEIN NIRF"/>
    <property type="match status" value="1"/>
</dbReference>
<evidence type="ECO:0000256" key="3">
    <source>
        <dbReference type="ARBA" id="ARBA00023004"/>
    </source>
</evidence>
<dbReference type="eggNOG" id="COG1858">
    <property type="taxonomic scope" value="Bacteria"/>
</dbReference>
<evidence type="ECO:0000256" key="4">
    <source>
        <dbReference type="PROSITE-ProRule" id="PRU00433"/>
    </source>
</evidence>
<feature type="compositionally biased region" description="Acidic residues" evidence="5">
    <location>
        <begin position="26"/>
        <end position="54"/>
    </location>
</feature>
<dbReference type="Gene3D" id="1.10.760.10">
    <property type="entry name" value="Cytochrome c-like domain"/>
    <property type="match status" value="1"/>
</dbReference>
<gene>
    <name evidence="7" type="ORF">PPSIR1_37624</name>
</gene>
<feature type="region of interest" description="Disordered" evidence="5">
    <location>
        <begin position="1"/>
        <end position="70"/>
    </location>
</feature>
<dbReference type="GO" id="GO:0009055">
    <property type="term" value="F:electron transfer activity"/>
    <property type="evidence" value="ECO:0007669"/>
    <property type="project" value="InterPro"/>
</dbReference>
<reference evidence="7 8" key="1">
    <citation type="submission" date="2007-06" db="EMBL/GenBank/DDBJ databases">
        <authorList>
            <person name="Shimkets L."/>
            <person name="Ferriera S."/>
            <person name="Johnson J."/>
            <person name="Kravitz S."/>
            <person name="Beeson K."/>
            <person name="Sutton G."/>
            <person name="Rogers Y.-H."/>
            <person name="Friedman R."/>
            <person name="Frazier M."/>
            <person name="Venter J.C."/>
        </authorList>
    </citation>
    <scope>NUCLEOTIDE SEQUENCE [LARGE SCALE GENOMIC DNA]</scope>
    <source>
        <strain evidence="7 8">SIR-1</strain>
    </source>
</reference>
<evidence type="ECO:0000256" key="1">
    <source>
        <dbReference type="ARBA" id="ARBA00022617"/>
    </source>
</evidence>
<comment type="caution">
    <text evidence="7">The sequence shown here is derived from an EMBL/GenBank/DDBJ whole genome shotgun (WGS) entry which is preliminary data.</text>
</comment>
<evidence type="ECO:0000256" key="5">
    <source>
        <dbReference type="SAM" id="MobiDB-lite"/>
    </source>
</evidence>
<organism evidence="7 8">
    <name type="scientific">Plesiocystis pacifica SIR-1</name>
    <dbReference type="NCBI Taxonomy" id="391625"/>
    <lineage>
        <taxon>Bacteria</taxon>
        <taxon>Pseudomonadati</taxon>
        <taxon>Myxococcota</taxon>
        <taxon>Polyangia</taxon>
        <taxon>Nannocystales</taxon>
        <taxon>Nannocystaceae</taxon>
        <taxon>Plesiocystis</taxon>
    </lineage>
</organism>
<evidence type="ECO:0000313" key="8">
    <source>
        <dbReference type="Proteomes" id="UP000005801"/>
    </source>
</evidence>
<dbReference type="AlphaFoldDB" id="A6GB50"/>
<evidence type="ECO:0000259" key="6">
    <source>
        <dbReference type="PROSITE" id="PS51007"/>
    </source>
</evidence>
<name>A6GB50_9BACT</name>
<dbReference type="PROSITE" id="PS51007">
    <property type="entry name" value="CYTC"/>
    <property type="match status" value="2"/>
</dbReference>
<dbReference type="RefSeq" id="WP_006973941.1">
    <property type="nucleotide sequence ID" value="NZ_ABCS01000055.1"/>
</dbReference>
<keyword evidence="3 4" id="KW-0408">Iron</keyword>
<keyword evidence="8" id="KW-1185">Reference proteome</keyword>
<dbReference type="InterPro" id="IPR051200">
    <property type="entry name" value="Host-pathogen_enzymatic-act"/>
</dbReference>
<dbReference type="eggNOG" id="COG3391">
    <property type="taxonomic scope" value="Bacteria"/>
</dbReference>
<feature type="domain" description="Cytochrome c" evidence="6">
    <location>
        <begin position="599"/>
        <end position="784"/>
    </location>
</feature>
<dbReference type="InterPro" id="IPR011045">
    <property type="entry name" value="N2O_reductase_N"/>
</dbReference>
<dbReference type="Gene3D" id="2.130.10.10">
    <property type="entry name" value="YVTN repeat-like/Quinoprotein amine dehydrogenase"/>
    <property type="match status" value="1"/>
</dbReference>
<dbReference type="Proteomes" id="UP000005801">
    <property type="component" value="Unassembled WGS sequence"/>
</dbReference>
<dbReference type="InterPro" id="IPR036909">
    <property type="entry name" value="Cyt_c-like_dom_sf"/>
</dbReference>
<dbReference type="GO" id="GO:0046872">
    <property type="term" value="F:metal ion binding"/>
    <property type="evidence" value="ECO:0007669"/>
    <property type="project" value="UniProtKB-KW"/>
</dbReference>
<accession>A6GB50</accession>
<feature type="domain" description="Cytochrome c" evidence="6">
    <location>
        <begin position="437"/>
        <end position="589"/>
    </location>
</feature>
<keyword evidence="1 4" id="KW-0349">Heme</keyword>
<dbReference type="GO" id="GO:0020037">
    <property type="term" value="F:heme binding"/>
    <property type="evidence" value="ECO:0007669"/>
    <property type="project" value="InterPro"/>
</dbReference>
<evidence type="ECO:0000256" key="2">
    <source>
        <dbReference type="ARBA" id="ARBA00022723"/>
    </source>
</evidence>
<dbReference type="PANTHER" id="PTHR47197:SF3">
    <property type="entry name" value="DIHYDRO-HEME D1 DEHYDROGENASE"/>
    <property type="match status" value="1"/>
</dbReference>